<protein>
    <recommendedName>
        <fullName evidence="8 9">Xylulose kinase</fullName>
        <shortName evidence="8 9">Xylulokinase</shortName>
        <ecNumber evidence="8 9">2.7.1.17</ecNumber>
    </recommendedName>
</protein>
<dbReference type="PANTHER" id="PTHR43095">
    <property type="entry name" value="SUGAR KINASE"/>
    <property type="match status" value="1"/>
</dbReference>
<evidence type="ECO:0000259" key="10">
    <source>
        <dbReference type="Pfam" id="PF00370"/>
    </source>
</evidence>
<comment type="catalytic activity">
    <reaction evidence="8 9">
        <text>D-xylulose + ATP = D-xylulose 5-phosphate + ADP + H(+)</text>
        <dbReference type="Rhea" id="RHEA:10964"/>
        <dbReference type="ChEBI" id="CHEBI:15378"/>
        <dbReference type="ChEBI" id="CHEBI:17140"/>
        <dbReference type="ChEBI" id="CHEBI:30616"/>
        <dbReference type="ChEBI" id="CHEBI:57737"/>
        <dbReference type="ChEBI" id="CHEBI:456216"/>
        <dbReference type="EC" id="2.7.1.17"/>
    </reaction>
</comment>
<keyword evidence="7 8" id="KW-0119">Carbohydrate metabolism</keyword>
<dbReference type="InterPro" id="IPR050406">
    <property type="entry name" value="FGGY_Carb_Kinase"/>
</dbReference>
<feature type="site" description="Important for activity" evidence="8">
    <location>
        <position position="6"/>
    </location>
</feature>
<evidence type="ECO:0000256" key="9">
    <source>
        <dbReference type="RuleBase" id="RU364073"/>
    </source>
</evidence>
<comment type="function">
    <text evidence="8">Catalyzes the phosphorylation of D-xylulose to D-xylulose 5-phosphate.</text>
</comment>
<evidence type="ECO:0000256" key="2">
    <source>
        <dbReference type="ARBA" id="ARBA00022629"/>
    </source>
</evidence>
<dbReference type="InterPro" id="IPR018485">
    <property type="entry name" value="FGGY_C"/>
</dbReference>
<dbReference type="PANTHER" id="PTHR43095:SF6">
    <property type="entry name" value="XYLULOSE KINASE"/>
    <property type="match status" value="1"/>
</dbReference>
<keyword evidence="4 8" id="KW-0547">Nucleotide-binding</keyword>
<dbReference type="Proteomes" id="UP000000642">
    <property type="component" value="Chromosome"/>
</dbReference>
<dbReference type="Gene3D" id="3.30.420.40">
    <property type="match status" value="2"/>
</dbReference>
<organism evidence="12 13">
    <name type="scientific">Yersinia enterocolitica serotype O:8 / biotype 1B (strain NCTC 13174 / 8081)</name>
    <dbReference type="NCBI Taxonomy" id="393305"/>
    <lineage>
        <taxon>Bacteria</taxon>
        <taxon>Pseudomonadati</taxon>
        <taxon>Pseudomonadota</taxon>
        <taxon>Gammaproteobacteria</taxon>
        <taxon>Enterobacterales</taxon>
        <taxon>Yersiniaceae</taxon>
        <taxon>Yersinia</taxon>
    </lineage>
</organism>
<dbReference type="InterPro" id="IPR018483">
    <property type="entry name" value="Carb_kinase_FGGY_CS"/>
</dbReference>
<dbReference type="OrthoDB" id="9805576at2"/>
<dbReference type="GO" id="GO:0004856">
    <property type="term" value="F:D-xylulokinase activity"/>
    <property type="evidence" value="ECO:0007669"/>
    <property type="project" value="UniProtKB-UniRule"/>
</dbReference>
<evidence type="ECO:0000256" key="3">
    <source>
        <dbReference type="ARBA" id="ARBA00022679"/>
    </source>
</evidence>
<dbReference type="EMBL" id="AM286415">
    <property type="protein sequence ID" value="CAL14139.1"/>
    <property type="molecule type" value="Genomic_DNA"/>
</dbReference>
<name>A1JT12_YERE8</name>
<dbReference type="PIRSF" id="PIRSF000538">
    <property type="entry name" value="GlpK"/>
    <property type="match status" value="1"/>
</dbReference>
<sequence length="520" mass="55909">MYLGIDLGTSGVKAILLAENGQVIASQGAALSVSRPHPLWSEQSPADWWQATDQAMQALAADHDLTQVKALGLTGQMHGATLLDKQHKVLRSAILWNDGRSFAQCQALEKAVPESRQITGNLMMPGFTAPKLKWLAEHEPEIFNSIDKVLLPKDYLRFLITGDFASDMSDAAGTMWLDVAKRDWSDEMLAACGLNRQHMPALFEGSQITGHVSANIARRWGINPVPVVAGGGDNAAGAIGVGLYQTGQAMLSLGTSGVYFAVSDGFRSNPASAVHSFCHALPNTWHLMSVMLSAASCLDWACQLTGVESVPALINEVENTPPAATPVWFLPYLSGERTPHNNPNAKGAFWGFTHQHGRADLARAVLEGVGFALADGMDALHASGLQPTSVTLIGGGARSSYWRQMLADISGQTLEYRTGGDVGPALGAARLAQIALNPDVPLAELLPALPLEQTHFPDAPRHQYYAARRVIFKKLYQQLLPLCECEQDKVQAISTWLTEQVVEITSSFPQPECGNGLSSS</sequence>
<proteinExistence type="inferred from homology"/>
<keyword evidence="5 8" id="KW-0418">Kinase</keyword>
<evidence type="ECO:0000256" key="8">
    <source>
        <dbReference type="HAMAP-Rule" id="MF_02220"/>
    </source>
</evidence>
<dbReference type="HAMAP" id="MF_02220">
    <property type="entry name" value="XylB"/>
    <property type="match status" value="1"/>
</dbReference>
<dbReference type="SUPFAM" id="SSF53067">
    <property type="entry name" value="Actin-like ATPase domain"/>
    <property type="match status" value="2"/>
</dbReference>
<dbReference type="NCBIfam" id="TIGR01312">
    <property type="entry name" value="XylB"/>
    <property type="match status" value="1"/>
</dbReference>
<dbReference type="GO" id="GO:0005998">
    <property type="term" value="P:xylulose catabolic process"/>
    <property type="evidence" value="ECO:0007669"/>
    <property type="project" value="UniProtKB-UniRule"/>
</dbReference>
<evidence type="ECO:0000313" key="13">
    <source>
        <dbReference type="Proteomes" id="UP000000642"/>
    </source>
</evidence>
<dbReference type="AlphaFoldDB" id="A1JT12"/>
<evidence type="ECO:0000259" key="11">
    <source>
        <dbReference type="Pfam" id="PF02782"/>
    </source>
</evidence>
<dbReference type="InterPro" id="IPR043129">
    <property type="entry name" value="ATPase_NBD"/>
</dbReference>
<comment type="similarity">
    <text evidence="1 8 9">Belongs to the FGGY kinase family.</text>
</comment>
<dbReference type="HOGENOM" id="CLU_009281_3_0_6"/>
<accession>A1JT12</accession>
<dbReference type="InterPro" id="IPR018484">
    <property type="entry name" value="FGGY_N"/>
</dbReference>
<dbReference type="EC" id="2.7.1.17" evidence="8 9"/>
<evidence type="ECO:0000313" key="12">
    <source>
        <dbReference type="EMBL" id="CAL14139.1"/>
    </source>
</evidence>
<gene>
    <name evidence="8 9 12" type="primary">xylB</name>
    <name evidence="12" type="ordered locus">YE4123</name>
</gene>
<dbReference type="PROSITE" id="PS00933">
    <property type="entry name" value="FGGY_KINASES_1"/>
    <property type="match status" value="1"/>
</dbReference>
<evidence type="ECO:0000256" key="5">
    <source>
        <dbReference type="ARBA" id="ARBA00022777"/>
    </source>
</evidence>
<evidence type="ECO:0000256" key="4">
    <source>
        <dbReference type="ARBA" id="ARBA00022741"/>
    </source>
</evidence>
<feature type="active site" description="Proton acceptor" evidence="8">
    <location>
        <position position="233"/>
    </location>
</feature>
<dbReference type="Pfam" id="PF00370">
    <property type="entry name" value="FGGY_N"/>
    <property type="match status" value="1"/>
</dbReference>
<evidence type="ECO:0000256" key="7">
    <source>
        <dbReference type="ARBA" id="ARBA00023277"/>
    </source>
</evidence>
<dbReference type="GO" id="GO:0005524">
    <property type="term" value="F:ATP binding"/>
    <property type="evidence" value="ECO:0007669"/>
    <property type="project" value="UniProtKB-UniRule"/>
</dbReference>
<dbReference type="eggNOG" id="COG1070">
    <property type="taxonomic scope" value="Bacteria"/>
</dbReference>
<feature type="domain" description="Carbohydrate kinase FGGY C-terminal" evidence="11">
    <location>
        <begin position="249"/>
        <end position="435"/>
    </location>
</feature>
<keyword evidence="3 8" id="KW-0808">Transferase</keyword>
<keyword evidence="2 8" id="KW-0859">Xylose metabolism</keyword>
<dbReference type="InterPro" id="IPR000577">
    <property type="entry name" value="Carb_kinase_FGGY"/>
</dbReference>
<dbReference type="CDD" id="cd07808">
    <property type="entry name" value="ASKHA_NBD_FGGY_EcXK-like"/>
    <property type="match status" value="1"/>
</dbReference>
<dbReference type="GO" id="GO:0042732">
    <property type="term" value="P:D-xylose metabolic process"/>
    <property type="evidence" value="ECO:0007669"/>
    <property type="project" value="UniProtKB-KW"/>
</dbReference>
<dbReference type="PATRIC" id="fig|393305.7.peg.4388"/>
<dbReference type="InterPro" id="IPR006000">
    <property type="entry name" value="Xylulokinase"/>
</dbReference>
<dbReference type="RefSeq" id="WP_011817426.1">
    <property type="nucleotide sequence ID" value="NC_008800.1"/>
</dbReference>
<feature type="domain" description="Carbohydrate kinase FGGY N-terminal" evidence="10">
    <location>
        <begin position="1"/>
        <end position="240"/>
    </location>
</feature>
<evidence type="ECO:0000256" key="1">
    <source>
        <dbReference type="ARBA" id="ARBA00009156"/>
    </source>
</evidence>
<reference evidence="12 13" key="1">
    <citation type="journal article" date="2006" name="PLoS Genet.">
        <title>The complete genome sequence and comparative genome analysis of the high pathogenicity Yersinia enterocolitica strain 8081.</title>
        <authorList>
            <person name="Thomson N.R."/>
            <person name="Howard S."/>
            <person name="Wren B.W."/>
            <person name="Holden M.T.G."/>
            <person name="Crossman L."/>
            <person name="Challis G.L."/>
            <person name="Churcher C."/>
            <person name="Mungall K."/>
            <person name="Brooks K."/>
            <person name="Chillingworth T."/>
            <person name="Feltwell T."/>
            <person name="Abdellah Z."/>
            <person name="Hauser H."/>
            <person name="Jagels K."/>
            <person name="Maddison M."/>
            <person name="Moule S."/>
            <person name="Sanders M."/>
            <person name="Whitehead S."/>
            <person name="Quail M.A."/>
            <person name="Dougan G."/>
            <person name="Parkhill J."/>
            <person name="Prentice M.B."/>
        </authorList>
    </citation>
    <scope>NUCLEOTIDE SEQUENCE [LARGE SCALE GENOMIC DNA]</scope>
    <source>
        <strain evidence="13">NCTC 13174 / 8081</strain>
    </source>
</reference>
<dbReference type="Pfam" id="PF02782">
    <property type="entry name" value="FGGY_C"/>
    <property type="match status" value="1"/>
</dbReference>
<evidence type="ECO:0000256" key="6">
    <source>
        <dbReference type="ARBA" id="ARBA00022840"/>
    </source>
</evidence>
<feature type="binding site" evidence="8">
    <location>
        <begin position="77"/>
        <end position="78"/>
    </location>
    <ligand>
        <name>substrate</name>
    </ligand>
</feature>
<dbReference type="KEGG" id="yen:YE4123"/>
<keyword evidence="6 8" id="KW-0067">ATP-binding</keyword>